<dbReference type="GO" id="GO:0043022">
    <property type="term" value="F:ribosome binding"/>
    <property type="evidence" value="ECO:0007669"/>
    <property type="project" value="TreeGrafter"/>
</dbReference>
<dbReference type="AlphaFoldDB" id="H5XE92"/>
<evidence type="ECO:0000256" key="12">
    <source>
        <dbReference type="HAMAP-Rule" id="MF_00303"/>
    </source>
</evidence>
<dbReference type="InterPro" id="IPR037041">
    <property type="entry name" value="Trigger_fac_C_sf"/>
</dbReference>
<proteinExistence type="inferred from homology"/>
<evidence type="ECO:0000313" key="17">
    <source>
        <dbReference type="EMBL" id="EHR60338.1"/>
    </source>
</evidence>
<evidence type="ECO:0000256" key="2">
    <source>
        <dbReference type="ARBA" id="ARBA00005464"/>
    </source>
</evidence>
<dbReference type="InterPro" id="IPR046357">
    <property type="entry name" value="PPIase_dom_sf"/>
</dbReference>
<feature type="region of interest" description="Disordered" evidence="15">
    <location>
        <begin position="437"/>
        <end position="487"/>
    </location>
</feature>
<organism evidence="17 18">
    <name type="scientific">Saccharomonospora cyanea NA-134</name>
    <dbReference type="NCBI Taxonomy" id="882082"/>
    <lineage>
        <taxon>Bacteria</taxon>
        <taxon>Bacillati</taxon>
        <taxon>Actinomycetota</taxon>
        <taxon>Actinomycetes</taxon>
        <taxon>Pseudonocardiales</taxon>
        <taxon>Pseudonocardiaceae</taxon>
        <taxon>Saccharomonospora</taxon>
    </lineage>
</organism>
<accession>H5XE92</accession>
<dbReference type="SUPFAM" id="SSF109998">
    <property type="entry name" value="Triger factor/SurA peptide-binding domain-like"/>
    <property type="match status" value="1"/>
</dbReference>
<dbReference type="GO" id="GO:0005737">
    <property type="term" value="C:cytoplasm"/>
    <property type="evidence" value="ECO:0007669"/>
    <property type="project" value="UniProtKB-SubCell"/>
</dbReference>
<dbReference type="PIRSF" id="PIRSF003095">
    <property type="entry name" value="Trigger_factor"/>
    <property type="match status" value="1"/>
</dbReference>
<sequence length="487" mass="53421">MKSTVEQLSPTRVKINVEVPFDELKPNFDRAYRKIAQQVRIPGFRPGKAPARVLESRIGRAPVLEEVVNEAIPAKYLEAVRSGEVRTLGQPEFEVTKLEDREVLEFSAEVDVRPEITLPDLDDLTVSVDDVELDDAEVDEQLDQLRARFGTLTGVDRPAENGDFVSIDLSATVDGEEVPDAATTGLSYEIGSGQLVEGIDDAIIGASEGETRTFTTKLVAGEYAGRDAEVAVKVNSIKQRELPEADDEFAQLASEFDTLDELKADLRERLLRMKRVQQGVQARDKVLDELLERVEVPLPEKVLEAEISNRKHDAIHPFDHDEEAFKRSLEEQGGNPEEWETEVRAEAEKAVRTQLLLDALADERDLSVSDSELTERIIYQAQRFGMNPDEYVRRAQEAGQLGAIYADVRRGKALANVVRQVTVTDASGEALDLGELFGPDEAEEAGQAADSAQGDETAAGEGSSEDSASTGSEASNVSDEAASTPDR</sequence>
<evidence type="ECO:0000313" key="18">
    <source>
        <dbReference type="Proteomes" id="UP000002791"/>
    </source>
</evidence>
<dbReference type="GO" id="GO:0003755">
    <property type="term" value="F:peptidyl-prolyl cis-trans isomerase activity"/>
    <property type="evidence" value="ECO:0007669"/>
    <property type="project" value="UniProtKB-UniRule"/>
</dbReference>
<dbReference type="InterPro" id="IPR008880">
    <property type="entry name" value="Trigger_fac_C"/>
</dbReference>
<gene>
    <name evidence="12" type="primary">tig</name>
    <name evidence="17" type="ORF">SaccyDRAFT_1434</name>
</gene>
<dbReference type="PROSITE" id="PS50059">
    <property type="entry name" value="FKBP_PPIASE"/>
    <property type="match status" value="1"/>
</dbReference>
<evidence type="ECO:0000256" key="13">
    <source>
        <dbReference type="PROSITE-ProRule" id="PRU00277"/>
    </source>
</evidence>
<evidence type="ECO:0000256" key="9">
    <source>
        <dbReference type="ARBA" id="ARBA00023235"/>
    </source>
</evidence>
<keyword evidence="10 12" id="KW-0131">Cell cycle</keyword>
<dbReference type="InterPro" id="IPR001179">
    <property type="entry name" value="PPIase_FKBP_dom"/>
</dbReference>
<keyword evidence="6 12" id="KW-0132">Cell division</keyword>
<dbReference type="SUPFAM" id="SSF54534">
    <property type="entry name" value="FKBP-like"/>
    <property type="match status" value="1"/>
</dbReference>
<dbReference type="Pfam" id="PF05698">
    <property type="entry name" value="Trigger_C"/>
    <property type="match status" value="1"/>
</dbReference>
<protein>
    <recommendedName>
        <fullName evidence="4 12">Trigger factor</fullName>
        <shortName evidence="12">TF</shortName>
        <ecNumber evidence="3 12">5.2.1.8</ecNumber>
    </recommendedName>
    <alternativeName>
        <fullName evidence="11 12">PPIase</fullName>
    </alternativeName>
</protein>
<dbReference type="STRING" id="882082.SaccyDRAFT_1434"/>
<feature type="domain" description="PPIase FKBP-type" evidence="16">
    <location>
        <begin position="162"/>
        <end position="215"/>
    </location>
</feature>
<dbReference type="Gene3D" id="3.10.50.40">
    <property type="match status" value="1"/>
</dbReference>
<dbReference type="Gene3D" id="3.30.70.1050">
    <property type="entry name" value="Trigger factor ribosome-binding domain"/>
    <property type="match status" value="1"/>
</dbReference>
<dbReference type="GO" id="GO:0043335">
    <property type="term" value="P:protein unfolding"/>
    <property type="evidence" value="ECO:0007669"/>
    <property type="project" value="TreeGrafter"/>
</dbReference>
<dbReference type="EMBL" id="CM001440">
    <property type="protein sequence ID" value="EHR60338.1"/>
    <property type="molecule type" value="Genomic_DNA"/>
</dbReference>
<dbReference type="InterPro" id="IPR005215">
    <property type="entry name" value="Trig_fac"/>
</dbReference>
<dbReference type="RefSeq" id="WP_005454851.1">
    <property type="nucleotide sequence ID" value="NZ_CM001440.1"/>
</dbReference>
<keyword evidence="18" id="KW-1185">Reference proteome</keyword>
<evidence type="ECO:0000256" key="8">
    <source>
        <dbReference type="ARBA" id="ARBA00023186"/>
    </source>
</evidence>
<evidence type="ECO:0000256" key="10">
    <source>
        <dbReference type="ARBA" id="ARBA00023306"/>
    </source>
</evidence>
<comment type="domain">
    <text evidence="12">Consists of 3 domains; the N-terminus binds the ribosome, the middle domain has PPIase activity, while the C-terminus has intrinsic chaperone activity on its own.</text>
</comment>
<dbReference type="SUPFAM" id="SSF102735">
    <property type="entry name" value="Trigger factor ribosome-binding domain"/>
    <property type="match status" value="1"/>
</dbReference>
<dbReference type="eggNOG" id="COG0544">
    <property type="taxonomic scope" value="Bacteria"/>
</dbReference>
<dbReference type="GO" id="GO:0044183">
    <property type="term" value="F:protein folding chaperone"/>
    <property type="evidence" value="ECO:0007669"/>
    <property type="project" value="TreeGrafter"/>
</dbReference>
<dbReference type="InterPro" id="IPR036611">
    <property type="entry name" value="Trigger_fac_ribosome-bd_sf"/>
</dbReference>
<evidence type="ECO:0000256" key="1">
    <source>
        <dbReference type="ARBA" id="ARBA00000971"/>
    </source>
</evidence>
<comment type="similarity">
    <text evidence="2 12 14">Belongs to the FKBP-type PPIase family. Tig subfamily.</text>
</comment>
<dbReference type="FunFam" id="3.10.50.40:FF:000019">
    <property type="entry name" value="Trigger factor"/>
    <property type="match status" value="1"/>
</dbReference>
<evidence type="ECO:0000256" key="5">
    <source>
        <dbReference type="ARBA" id="ARBA00022490"/>
    </source>
</evidence>
<keyword evidence="7 12" id="KW-0697">Rotamase</keyword>
<name>H5XE92_9PSEU</name>
<dbReference type="InterPro" id="IPR008881">
    <property type="entry name" value="Trigger_fac_ribosome-bd_bac"/>
</dbReference>
<dbReference type="PANTHER" id="PTHR30560:SF3">
    <property type="entry name" value="TRIGGER FACTOR-LIKE PROTEIN TIG, CHLOROPLASTIC"/>
    <property type="match status" value="1"/>
</dbReference>
<dbReference type="GO" id="GO:0051083">
    <property type="term" value="P:'de novo' cotranslational protein folding"/>
    <property type="evidence" value="ECO:0007669"/>
    <property type="project" value="TreeGrafter"/>
</dbReference>
<evidence type="ECO:0000256" key="11">
    <source>
        <dbReference type="ARBA" id="ARBA00029986"/>
    </source>
</evidence>
<keyword evidence="8 12" id="KW-0143">Chaperone</keyword>
<keyword evidence="9 12" id="KW-0413">Isomerase</keyword>
<feature type="compositionally biased region" description="Low complexity" evidence="15">
    <location>
        <begin position="456"/>
        <end position="475"/>
    </location>
</feature>
<dbReference type="InterPro" id="IPR027304">
    <property type="entry name" value="Trigger_fact/SurA_dom_sf"/>
</dbReference>
<keyword evidence="5 12" id="KW-0963">Cytoplasm</keyword>
<evidence type="ECO:0000259" key="16">
    <source>
        <dbReference type="PROSITE" id="PS50059"/>
    </source>
</evidence>
<evidence type="ECO:0000256" key="15">
    <source>
        <dbReference type="SAM" id="MobiDB-lite"/>
    </source>
</evidence>
<dbReference type="NCBIfam" id="TIGR00115">
    <property type="entry name" value="tig"/>
    <property type="match status" value="1"/>
</dbReference>
<dbReference type="Gene3D" id="1.10.3120.10">
    <property type="entry name" value="Trigger factor, C-terminal domain"/>
    <property type="match status" value="1"/>
</dbReference>
<evidence type="ECO:0000256" key="4">
    <source>
        <dbReference type="ARBA" id="ARBA00016902"/>
    </source>
</evidence>
<dbReference type="EC" id="5.2.1.8" evidence="3 12"/>
<comment type="catalytic activity">
    <reaction evidence="1 12 13">
        <text>[protein]-peptidylproline (omega=180) = [protein]-peptidylproline (omega=0)</text>
        <dbReference type="Rhea" id="RHEA:16237"/>
        <dbReference type="Rhea" id="RHEA-COMP:10747"/>
        <dbReference type="Rhea" id="RHEA-COMP:10748"/>
        <dbReference type="ChEBI" id="CHEBI:83833"/>
        <dbReference type="ChEBI" id="CHEBI:83834"/>
        <dbReference type="EC" id="5.2.1.8"/>
    </reaction>
</comment>
<evidence type="ECO:0000256" key="14">
    <source>
        <dbReference type="RuleBase" id="RU003914"/>
    </source>
</evidence>
<dbReference type="Pfam" id="PF05697">
    <property type="entry name" value="Trigger_N"/>
    <property type="match status" value="1"/>
</dbReference>
<evidence type="ECO:0000256" key="6">
    <source>
        <dbReference type="ARBA" id="ARBA00022618"/>
    </source>
</evidence>
<dbReference type="GO" id="GO:0015031">
    <property type="term" value="P:protein transport"/>
    <property type="evidence" value="ECO:0007669"/>
    <property type="project" value="UniProtKB-UniRule"/>
</dbReference>
<dbReference type="OrthoDB" id="9767721at2"/>
<comment type="subcellular location">
    <subcellularLocation>
        <location evidence="12">Cytoplasm</location>
    </subcellularLocation>
    <text evidence="12">About half TF is bound to the ribosome near the polypeptide exit tunnel while the other half is free in the cytoplasm.</text>
</comment>
<dbReference type="GO" id="GO:0051301">
    <property type="term" value="P:cell division"/>
    <property type="evidence" value="ECO:0007669"/>
    <property type="project" value="UniProtKB-KW"/>
</dbReference>
<evidence type="ECO:0000256" key="7">
    <source>
        <dbReference type="ARBA" id="ARBA00023110"/>
    </source>
</evidence>
<dbReference type="PANTHER" id="PTHR30560">
    <property type="entry name" value="TRIGGER FACTOR CHAPERONE AND PEPTIDYL-PROLYL CIS/TRANS ISOMERASE"/>
    <property type="match status" value="1"/>
</dbReference>
<dbReference type="Pfam" id="PF00254">
    <property type="entry name" value="FKBP_C"/>
    <property type="match status" value="1"/>
</dbReference>
<dbReference type="Proteomes" id="UP000002791">
    <property type="component" value="Chromosome"/>
</dbReference>
<reference evidence="17 18" key="1">
    <citation type="submission" date="2011-11" db="EMBL/GenBank/DDBJ databases">
        <title>The Noncontiguous Finished sequence of Saccharomonospora cyanea NA-134.</title>
        <authorList>
            <consortium name="US DOE Joint Genome Institute"/>
            <person name="Lucas S."/>
            <person name="Han J."/>
            <person name="Lapidus A."/>
            <person name="Cheng J.-F."/>
            <person name="Goodwin L."/>
            <person name="Pitluck S."/>
            <person name="Peters L."/>
            <person name="Ovchinnikova G."/>
            <person name="Lu M."/>
            <person name="Detter J.C."/>
            <person name="Han C."/>
            <person name="Tapia R."/>
            <person name="Land M."/>
            <person name="Hauser L."/>
            <person name="Kyrpides N."/>
            <person name="Ivanova N."/>
            <person name="Pagani I."/>
            <person name="Brambilla E.-M."/>
            <person name="Klenk H.-P."/>
            <person name="Woyke T."/>
        </authorList>
    </citation>
    <scope>NUCLEOTIDE SEQUENCE [LARGE SCALE GENOMIC DNA]</scope>
    <source>
        <strain evidence="17 18">NA-134</strain>
    </source>
</reference>
<comment type="function">
    <text evidence="12">Involved in protein export. Acts as a chaperone by maintaining the newly synthesized protein in an open conformation. Functions as a peptidyl-prolyl cis-trans isomerase.</text>
</comment>
<dbReference type="HOGENOM" id="CLU_033058_3_0_11"/>
<evidence type="ECO:0000256" key="3">
    <source>
        <dbReference type="ARBA" id="ARBA00013194"/>
    </source>
</evidence>
<dbReference type="HAMAP" id="MF_00303">
    <property type="entry name" value="Trigger_factor_Tig"/>
    <property type="match status" value="1"/>
</dbReference>